<evidence type="ECO:0000313" key="2">
    <source>
        <dbReference type="Proteomes" id="UP001227192"/>
    </source>
</evidence>
<name>A0AAI9X1K9_PENTH</name>
<dbReference type="EMBL" id="LACB01002099">
    <property type="protein sequence ID" value="KAJ9473788.1"/>
    <property type="molecule type" value="Genomic_DNA"/>
</dbReference>
<dbReference type="AlphaFoldDB" id="A0AAI9X1K9"/>
<sequence length="130" mass="14000">KAAVLDEKDEIRVGAAAAFSEENEATVAKIAWLSRKESAKAYGSMVVYLTNGTDARRPLADEFFHAGGESPSNTDHARCNASTARSWATRHSSARTFRGAENAPWKATATVTAIKWFQSAFHAVGLPLTS</sequence>
<feature type="non-terminal residue" evidence="1">
    <location>
        <position position="1"/>
    </location>
</feature>
<keyword evidence="2" id="KW-1185">Reference proteome</keyword>
<organism evidence="1 2">
    <name type="scientific">Penicillium thymicola</name>
    <dbReference type="NCBI Taxonomy" id="293382"/>
    <lineage>
        <taxon>Eukaryota</taxon>
        <taxon>Fungi</taxon>
        <taxon>Dikarya</taxon>
        <taxon>Ascomycota</taxon>
        <taxon>Pezizomycotina</taxon>
        <taxon>Eurotiomycetes</taxon>
        <taxon>Eurotiomycetidae</taxon>
        <taxon>Eurotiales</taxon>
        <taxon>Aspergillaceae</taxon>
        <taxon>Penicillium</taxon>
    </lineage>
</organism>
<proteinExistence type="predicted"/>
<evidence type="ECO:0000313" key="1">
    <source>
        <dbReference type="EMBL" id="KAJ9473788.1"/>
    </source>
</evidence>
<gene>
    <name evidence="1" type="ORF">VN97_g13302</name>
</gene>
<protein>
    <submittedName>
        <fullName evidence="1">Uncharacterized protein</fullName>
    </submittedName>
</protein>
<accession>A0AAI9X1K9</accession>
<reference evidence="1" key="1">
    <citation type="submission" date="2015-06" db="EMBL/GenBank/DDBJ databases">
        <authorList>
            <person name="Nguyen H."/>
        </authorList>
    </citation>
    <scope>NUCLEOTIDE SEQUENCE</scope>
    <source>
        <strain evidence="1">DAOM 180753</strain>
    </source>
</reference>
<dbReference type="Proteomes" id="UP001227192">
    <property type="component" value="Unassembled WGS sequence"/>
</dbReference>
<comment type="caution">
    <text evidence="1">The sequence shown here is derived from an EMBL/GenBank/DDBJ whole genome shotgun (WGS) entry which is preliminary data.</text>
</comment>
<reference evidence="1" key="2">
    <citation type="journal article" date="2016" name="Fungal Biol.">
        <title>Ochratoxin A production by Penicillium thymicola.</title>
        <authorList>
            <person name="Nguyen H.D.T."/>
            <person name="McMullin D.R."/>
            <person name="Ponomareva E."/>
            <person name="Riley R."/>
            <person name="Pomraning K.R."/>
            <person name="Baker S.E."/>
            <person name="Seifert K.A."/>
        </authorList>
    </citation>
    <scope>NUCLEOTIDE SEQUENCE</scope>
    <source>
        <strain evidence="1">DAOM 180753</strain>
    </source>
</reference>